<accession>A0AAD9R6A1</accession>
<dbReference type="PROSITE" id="PS00028">
    <property type="entry name" value="ZINC_FINGER_C2H2_1"/>
    <property type="match status" value="4"/>
</dbReference>
<feature type="compositionally biased region" description="Polar residues" evidence="11">
    <location>
        <begin position="136"/>
        <end position="148"/>
    </location>
</feature>
<dbReference type="GO" id="GO:0000978">
    <property type="term" value="F:RNA polymerase II cis-regulatory region sequence-specific DNA binding"/>
    <property type="evidence" value="ECO:0007669"/>
    <property type="project" value="TreeGrafter"/>
</dbReference>
<evidence type="ECO:0000256" key="5">
    <source>
        <dbReference type="ARBA" id="ARBA00022833"/>
    </source>
</evidence>
<feature type="domain" description="C2H2-type" evidence="12">
    <location>
        <begin position="366"/>
        <end position="394"/>
    </location>
</feature>
<keyword evidence="6" id="KW-0805">Transcription regulation</keyword>
<evidence type="ECO:0000256" key="2">
    <source>
        <dbReference type="ARBA" id="ARBA00022723"/>
    </source>
</evidence>
<dbReference type="InterPro" id="IPR036236">
    <property type="entry name" value="Znf_C2H2_sf"/>
</dbReference>
<feature type="domain" description="C2H2-type" evidence="12">
    <location>
        <begin position="271"/>
        <end position="298"/>
    </location>
</feature>
<feature type="domain" description="C2H2-type" evidence="12">
    <location>
        <begin position="299"/>
        <end position="326"/>
    </location>
</feature>
<dbReference type="AlphaFoldDB" id="A0AAD9R6A1"/>
<feature type="compositionally biased region" description="Basic and acidic residues" evidence="11">
    <location>
        <begin position="149"/>
        <end position="159"/>
    </location>
</feature>
<reference evidence="13" key="2">
    <citation type="journal article" date="2023" name="Science">
        <title>Genomic signatures of disease resistance in endangered staghorn corals.</title>
        <authorList>
            <person name="Vollmer S.V."/>
            <person name="Selwyn J.D."/>
            <person name="Despard B.A."/>
            <person name="Roesel C.L."/>
        </authorList>
    </citation>
    <scope>NUCLEOTIDE SEQUENCE</scope>
    <source>
        <strain evidence="13">K2</strain>
    </source>
</reference>
<keyword evidence="4 10" id="KW-0863">Zinc-finger</keyword>
<comment type="subcellular location">
    <subcellularLocation>
        <location evidence="1">Nucleus</location>
    </subcellularLocation>
</comment>
<feature type="region of interest" description="Disordered" evidence="11">
    <location>
        <begin position="1"/>
        <end position="108"/>
    </location>
</feature>
<evidence type="ECO:0000256" key="4">
    <source>
        <dbReference type="ARBA" id="ARBA00022771"/>
    </source>
</evidence>
<evidence type="ECO:0000259" key="12">
    <source>
        <dbReference type="PROSITE" id="PS50157"/>
    </source>
</evidence>
<dbReference type="GO" id="GO:0008270">
    <property type="term" value="F:zinc ion binding"/>
    <property type="evidence" value="ECO:0007669"/>
    <property type="project" value="UniProtKB-KW"/>
</dbReference>
<keyword evidence="5" id="KW-0862">Zinc</keyword>
<evidence type="ECO:0000256" key="7">
    <source>
        <dbReference type="ARBA" id="ARBA00023125"/>
    </source>
</evidence>
<dbReference type="GO" id="GO:0000981">
    <property type="term" value="F:DNA-binding transcription factor activity, RNA polymerase II-specific"/>
    <property type="evidence" value="ECO:0007669"/>
    <property type="project" value="TreeGrafter"/>
</dbReference>
<feature type="domain" description="C2H2-type" evidence="12">
    <location>
        <begin position="327"/>
        <end position="350"/>
    </location>
</feature>
<dbReference type="GO" id="GO:0005634">
    <property type="term" value="C:nucleus"/>
    <property type="evidence" value="ECO:0007669"/>
    <property type="project" value="UniProtKB-SubCell"/>
</dbReference>
<name>A0AAD9R6A1_ACRCE</name>
<dbReference type="Pfam" id="PF00096">
    <property type="entry name" value="zf-C2H2"/>
    <property type="match status" value="4"/>
</dbReference>
<dbReference type="InterPro" id="IPR027756">
    <property type="entry name" value="Ovo-like"/>
</dbReference>
<keyword evidence="14" id="KW-1185">Reference proteome</keyword>
<feature type="region of interest" description="Disordered" evidence="11">
    <location>
        <begin position="130"/>
        <end position="159"/>
    </location>
</feature>
<dbReference type="InterPro" id="IPR013087">
    <property type="entry name" value="Znf_C2H2_type"/>
</dbReference>
<evidence type="ECO:0000256" key="11">
    <source>
        <dbReference type="SAM" id="MobiDB-lite"/>
    </source>
</evidence>
<proteinExistence type="predicted"/>
<keyword evidence="3" id="KW-0677">Repeat</keyword>
<keyword evidence="7" id="KW-0238">DNA-binding</keyword>
<dbReference type="FunFam" id="3.30.160.60:FF:000325">
    <property type="entry name" value="ZFP90 zinc finger protein"/>
    <property type="match status" value="1"/>
</dbReference>
<protein>
    <submittedName>
        <fullName evidence="13">Transcription factor ovo-like-like protein lin-48</fullName>
    </submittedName>
</protein>
<sequence>MPKSFLVKNKKPRRVEDEILDGTKAAASEVTSPDEKKMLPEEKELNQGNSSIDNTDENEANNSEPTSPGQGVEKEMSSPHRSHVKNESDVFARPESQETREEAVESSKDLNDLFSWSRITSRFELQNLPPPPKLISTVTRNGTSNPCSTERHPSMPFGERRNFPLTAGNFGLVGFLDHRIPSLSESIPVRASLDGLREVSLNLRHISEHHRDSSLCPRIPQLTPVPQMDGSHFFLHSHPFLTPHPQQDCLSNLTNEEQESKRLIDGDETKYKCEICNSSFTLQRLLNRHMKTHSFYKRYHCQFCTKGFNDTFDLKRHIRTHTGIKPFKCSRCDKSFTQRCSLEAHLTRVHGVVHKFGFRERRSKMFVCEDCGSTFTENSDFMKHVHEFHPETEKVMRARRNGGFNAKIK</sequence>
<dbReference type="Gene3D" id="3.30.160.60">
    <property type="entry name" value="Classic Zinc Finger"/>
    <property type="match status" value="3"/>
</dbReference>
<gene>
    <name evidence="13" type="ORF">P5673_001562</name>
</gene>
<keyword evidence="2" id="KW-0479">Metal-binding</keyword>
<feature type="compositionally biased region" description="Polar residues" evidence="11">
    <location>
        <begin position="60"/>
        <end position="69"/>
    </location>
</feature>
<evidence type="ECO:0000256" key="6">
    <source>
        <dbReference type="ARBA" id="ARBA00023015"/>
    </source>
</evidence>
<keyword evidence="9" id="KW-0539">Nucleus</keyword>
<dbReference type="SUPFAM" id="SSF57667">
    <property type="entry name" value="beta-beta-alpha zinc fingers"/>
    <property type="match status" value="2"/>
</dbReference>
<dbReference type="PANTHER" id="PTHR10032">
    <property type="entry name" value="ZINC FINGER PROTEIN WITH KRAB AND SCAN DOMAINS"/>
    <property type="match status" value="1"/>
</dbReference>
<reference evidence="13" key="1">
    <citation type="journal article" date="2023" name="G3 (Bethesda)">
        <title>Whole genome assembly and annotation of the endangered Caribbean coral Acropora cervicornis.</title>
        <authorList>
            <person name="Selwyn J.D."/>
            <person name="Vollmer S.V."/>
        </authorList>
    </citation>
    <scope>NUCLEOTIDE SEQUENCE</scope>
    <source>
        <strain evidence="13">K2</strain>
    </source>
</reference>
<evidence type="ECO:0000256" key="9">
    <source>
        <dbReference type="ARBA" id="ARBA00023242"/>
    </source>
</evidence>
<feature type="compositionally biased region" description="Basic and acidic residues" evidence="11">
    <location>
        <begin position="33"/>
        <end position="45"/>
    </location>
</feature>
<evidence type="ECO:0000256" key="10">
    <source>
        <dbReference type="PROSITE-ProRule" id="PRU00042"/>
    </source>
</evidence>
<keyword evidence="8" id="KW-0804">Transcription</keyword>
<organism evidence="13 14">
    <name type="scientific">Acropora cervicornis</name>
    <name type="common">Staghorn coral</name>
    <dbReference type="NCBI Taxonomy" id="6130"/>
    <lineage>
        <taxon>Eukaryota</taxon>
        <taxon>Metazoa</taxon>
        <taxon>Cnidaria</taxon>
        <taxon>Anthozoa</taxon>
        <taxon>Hexacorallia</taxon>
        <taxon>Scleractinia</taxon>
        <taxon>Astrocoeniina</taxon>
        <taxon>Acroporidae</taxon>
        <taxon>Acropora</taxon>
    </lineage>
</organism>
<evidence type="ECO:0000313" key="14">
    <source>
        <dbReference type="Proteomes" id="UP001249851"/>
    </source>
</evidence>
<comment type="caution">
    <text evidence="13">The sequence shown here is derived from an EMBL/GenBank/DDBJ whole genome shotgun (WGS) entry which is preliminary data.</text>
</comment>
<evidence type="ECO:0000256" key="1">
    <source>
        <dbReference type="ARBA" id="ARBA00004123"/>
    </source>
</evidence>
<dbReference type="PROSITE" id="PS50157">
    <property type="entry name" value="ZINC_FINGER_C2H2_2"/>
    <property type="match status" value="4"/>
</dbReference>
<dbReference type="PANTHER" id="PTHR10032:SF271">
    <property type="entry name" value="RH12261P-RELATED"/>
    <property type="match status" value="1"/>
</dbReference>
<evidence type="ECO:0000256" key="3">
    <source>
        <dbReference type="ARBA" id="ARBA00022737"/>
    </source>
</evidence>
<evidence type="ECO:0000256" key="8">
    <source>
        <dbReference type="ARBA" id="ARBA00023163"/>
    </source>
</evidence>
<dbReference type="EMBL" id="JARQWQ010000002">
    <property type="protein sequence ID" value="KAK2573855.1"/>
    <property type="molecule type" value="Genomic_DNA"/>
</dbReference>
<dbReference type="SMART" id="SM00355">
    <property type="entry name" value="ZnF_C2H2"/>
    <property type="match status" value="4"/>
</dbReference>
<evidence type="ECO:0000313" key="13">
    <source>
        <dbReference type="EMBL" id="KAK2573855.1"/>
    </source>
</evidence>
<feature type="compositionally biased region" description="Basic and acidic residues" evidence="11">
    <location>
        <begin position="72"/>
        <end position="108"/>
    </location>
</feature>
<dbReference type="Proteomes" id="UP001249851">
    <property type="component" value="Unassembled WGS sequence"/>
</dbReference>
<dbReference type="FunFam" id="3.30.160.60:FF:003568">
    <property type="entry name" value="Predicted protein"/>
    <property type="match status" value="1"/>
</dbReference>
<dbReference type="FunFam" id="3.30.160.60:FF:000452">
    <property type="entry name" value="Transcription factor Ovo-like 2"/>
    <property type="match status" value="1"/>
</dbReference>